<evidence type="ECO:0000313" key="1">
    <source>
        <dbReference type="EMBL" id="KAA2213137.1"/>
    </source>
</evidence>
<gene>
    <name evidence="1" type="ORF">F0Q34_10895</name>
</gene>
<dbReference type="EMBL" id="VUKA01000004">
    <property type="protein sequence ID" value="KAA2213137.1"/>
    <property type="molecule type" value="Genomic_DNA"/>
</dbReference>
<accession>A0A5B2TF96</accession>
<name>A0A5B2TF96_9PROT</name>
<comment type="caution">
    <text evidence="1">The sequence shown here is derived from an EMBL/GenBank/DDBJ whole genome shotgun (WGS) entry which is preliminary data.</text>
</comment>
<sequence>MSHLAPRPVPSTEPLPASGSFDAPVVALFESRDGAAAALVRAGVTQWREISSGVVAMPPLCGLRDRLYAAGALLVVG</sequence>
<dbReference type="RefSeq" id="WP_149812250.1">
    <property type="nucleotide sequence ID" value="NZ_VUKA01000004.1"/>
</dbReference>
<reference evidence="1 2" key="1">
    <citation type="journal article" date="2015" name="Int. J. Syst. Evol. Microbiol.">
        <title>Roseomonas oryzae sp. nov., isolated from paddy rhizosphere soil.</title>
        <authorList>
            <person name="Ramaprasad E.V."/>
            <person name="Sasikala Ch."/>
            <person name="Ramana Ch.V."/>
        </authorList>
    </citation>
    <scope>NUCLEOTIDE SEQUENCE [LARGE SCALE GENOMIC DNA]</scope>
    <source>
        <strain evidence="1 2">KCTC 42542</strain>
    </source>
</reference>
<keyword evidence="2" id="KW-1185">Reference proteome</keyword>
<proteinExistence type="predicted"/>
<dbReference type="OrthoDB" id="7276055at2"/>
<protein>
    <submittedName>
        <fullName evidence="1">Uncharacterized protein</fullName>
    </submittedName>
</protein>
<evidence type="ECO:0000313" key="2">
    <source>
        <dbReference type="Proteomes" id="UP000322110"/>
    </source>
</evidence>
<dbReference type="Proteomes" id="UP000322110">
    <property type="component" value="Unassembled WGS sequence"/>
</dbReference>
<organism evidence="1 2">
    <name type="scientific">Teichococcus oryzae</name>
    <dbReference type="NCBI Taxonomy" id="1608942"/>
    <lineage>
        <taxon>Bacteria</taxon>
        <taxon>Pseudomonadati</taxon>
        <taxon>Pseudomonadota</taxon>
        <taxon>Alphaproteobacteria</taxon>
        <taxon>Acetobacterales</taxon>
        <taxon>Roseomonadaceae</taxon>
        <taxon>Roseomonas</taxon>
    </lineage>
</organism>
<dbReference type="AlphaFoldDB" id="A0A5B2TF96"/>